<evidence type="ECO:0000256" key="2">
    <source>
        <dbReference type="ARBA" id="ARBA00009772"/>
    </source>
</evidence>
<evidence type="ECO:0000313" key="8">
    <source>
        <dbReference type="EMBL" id="MQQ08328.1"/>
    </source>
</evidence>
<evidence type="ECO:0000313" key="9">
    <source>
        <dbReference type="Proteomes" id="UP000444174"/>
    </source>
</evidence>
<feature type="transmembrane region" description="Helical" evidence="7">
    <location>
        <begin position="183"/>
        <end position="202"/>
    </location>
</feature>
<dbReference type="InterPro" id="IPR002010">
    <property type="entry name" value="T3SS_IM_R"/>
</dbReference>
<keyword evidence="5 7" id="KW-1133">Transmembrane helix</keyword>
<dbReference type="PRINTS" id="PR00953">
    <property type="entry name" value="TYPE3IMRPROT"/>
</dbReference>
<dbReference type="PANTHER" id="PTHR30065">
    <property type="entry name" value="FLAGELLAR BIOSYNTHETIC PROTEIN FLIR"/>
    <property type="match status" value="1"/>
</dbReference>
<feature type="transmembrane region" description="Helical" evidence="7">
    <location>
        <begin position="12"/>
        <end position="35"/>
    </location>
</feature>
<keyword evidence="6 7" id="KW-0472">Membrane</keyword>
<evidence type="ECO:0000256" key="7">
    <source>
        <dbReference type="SAM" id="Phobius"/>
    </source>
</evidence>
<dbReference type="GO" id="GO:0006605">
    <property type="term" value="P:protein targeting"/>
    <property type="evidence" value="ECO:0007669"/>
    <property type="project" value="InterPro"/>
</dbReference>
<name>A0A843YEP5_9RHOB</name>
<keyword evidence="9" id="KW-1185">Reference proteome</keyword>
<dbReference type="AlphaFoldDB" id="A0A843YEP5"/>
<dbReference type="Pfam" id="PF01311">
    <property type="entry name" value="Bac_export_1"/>
    <property type="match status" value="1"/>
</dbReference>
<feature type="transmembrane region" description="Helical" evidence="7">
    <location>
        <begin position="72"/>
        <end position="97"/>
    </location>
</feature>
<reference evidence="8 9" key="1">
    <citation type="submission" date="2019-10" db="EMBL/GenBank/DDBJ databases">
        <title>Epibacterium sp. nov., isolated from seawater.</title>
        <authorList>
            <person name="Zhang X."/>
            <person name="Li N."/>
        </authorList>
    </citation>
    <scope>NUCLEOTIDE SEQUENCE [LARGE SCALE GENOMIC DNA]</scope>
    <source>
        <strain evidence="8 9">SM1979</strain>
    </source>
</reference>
<dbReference type="EMBL" id="WIBF01000003">
    <property type="protein sequence ID" value="MQQ08328.1"/>
    <property type="molecule type" value="Genomic_DNA"/>
</dbReference>
<feature type="transmembrane region" description="Helical" evidence="7">
    <location>
        <begin position="127"/>
        <end position="147"/>
    </location>
</feature>
<evidence type="ECO:0000256" key="1">
    <source>
        <dbReference type="ARBA" id="ARBA00004651"/>
    </source>
</evidence>
<feature type="transmembrane region" description="Helical" evidence="7">
    <location>
        <begin position="214"/>
        <end position="235"/>
    </location>
</feature>
<evidence type="ECO:0000256" key="4">
    <source>
        <dbReference type="ARBA" id="ARBA00022692"/>
    </source>
</evidence>
<evidence type="ECO:0000256" key="5">
    <source>
        <dbReference type="ARBA" id="ARBA00022989"/>
    </source>
</evidence>
<sequence length="259" mass="27410">MSLDFLPVELVALLGAGFWHAAIVFLRTAAIVSTLPAIGEVFVPTPVKLAMAFVFTMIVAPMVPLQPPPDTILSYVGLAVSEAMVGLALGFAVRIFVLTLQTAGAIGAQGTSLAQAFGGLGAEPMPAIGSILVFGGTALAVIMGLHIKVIEYMAQSYLMFPVGEFPPASELSRWIVQRVSQSFSMSFALAAPFVITSVIYNITLGFINRAMPQLMVAFVGAPVITFGGMFIMLVASPMILMHWVEVFFTFFANPTGGAQ</sequence>
<dbReference type="PANTHER" id="PTHR30065:SF1">
    <property type="entry name" value="SURFACE PRESENTATION OF ANTIGENS PROTEIN SPAR"/>
    <property type="match status" value="1"/>
</dbReference>
<evidence type="ECO:0000256" key="6">
    <source>
        <dbReference type="ARBA" id="ARBA00023136"/>
    </source>
</evidence>
<accession>A0A843YEP5</accession>
<dbReference type="RefSeq" id="WP_153215267.1">
    <property type="nucleotide sequence ID" value="NZ_WIBF01000003.1"/>
</dbReference>
<evidence type="ECO:0000256" key="3">
    <source>
        <dbReference type="ARBA" id="ARBA00022475"/>
    </source>
</evidence>
<gene>
    <name evidence="8" type="ORF">GFB49_07690</name>
</gene>
<comment type="subcellular location">
    <subcellularLocation>
        <location evidence="1">Cell membrane</location>
        <topology evidence="1">Multi-pass membrane protein</topology>
    </subcellularLocation>
</comment>
<protein>
    <submittedName>
        <fullName evidence="8">Type III secretion protein</fullName>
    </submittedName>
</protein>
<proteinExistence type="inferred from homology"/>
<comment type="similarity">
    <text evidence="2">Belongs to the FliR/MopE/SpaR family.</text>
</comment>
<organism evidence="8 9">
    <name type="scientific">Tritonibacter litoralis</name>
    <dbReference type="NCBI Taxonomy" id="2662264"/>
    <lineage>
        <taxon>Bacteria</taxon>
        <taxon>Pseudomonadati</taxon>
        <taxon>Pseudomonadota</taxon>
        <taxon>Alphaproteobacteria</taxon>
        <taxon>Rhodobacterales</taxon>
        <taxon>Paracoccaceae</taxon>
        <taxon>Tritonibacter</taxon>
    </lineage>
</organism>
<dbReference type="Proteomes" id="UP000444174">
    <property type="component" value="Unassembled WGS sequence"/>
</dbReference>
<dbReference type="GO" id="GO:0005886">
    <property type="term" value="C:plasma membrane"/>
    <property type="evidence" value="ECO:0007669"/>
    <property type="project" value="UniProtKB-SubCell"/>
</dbReference>
<keyword evidence="4 7" id="KW-0812">Transmembrane</keyword>
<feature type="transmembrane region" description="Helical" evidence="7">
    <location>
        <begin position="47"/>
        <end position="65"/>
    </location>
</feature>
<comment type="caution">
    <text evidence="8">The sequence shown here is derived from an EMBL/GenBank/DDBJ whole genome shotgun (WGS) entry which is preliminary data.</text>
</comment>
<keyword evidence="3" id="KW-1003">Cell membrane</keyword>